<feature type="region of interest" description="Disordered" evidence="1">
    <location>
        <begin position="520"/>
        <end position="586"/>
    </location>
</feature>
<name>A0ABV2UHX3_9ACTN</name>
<protein>
    <submittedName>
        <fullName evidence="2">Uncharacterized protein</fullName>
    </submittedName>
</protein>
<reference evidence="2 3" key="1">
    <citation type="submission" date="2024-06" db="EMBL/GenBank/DDBJ databases">
        <title>The Natural Products Discovery Center: Release of the First 8490 Sequenced Strains for Exploring Actinobacteria Biosynthetic Diversity.</title>
        <authorList>
            <person name="Kalkreuter E."/>
            <person name="Kautsar S.A."/>
            <person name="Yang D."/>
            <person name="Bader C.D."/>
            <person name="Teijaro C.N."/>
            <person name="Fluegel L."/>
            <person name="Davis C.M."/>
            <person name="Simpson J.R."/>
            <person name="Lauterbach L."/>
            <person name="Steele A.D."/>
            <person name="Gui C."/>
            <person name="Meng S."/>
            <person name="Li G."/>
            <person name="Viehrig K."/>
            <person name="Ye F."/>
            <person name="Su P."/>
            <person name="Kiefer A.F."/>
            <person name="Nichols A."/>
            <person name="Cepeda A.J."/>
            <person name="Yan W."/>
            <person name="Fan B."/>
            <person name="Jiang Y."/>
            <person name="Adhikari A."/>
            <person name="Zheng C.-J."/>
            <person name="Schuster L."/>
            <person name="Cowan T.M."/>
            <person name="Smanski M.J."/>
            <person name="Chevrette M.G."/>
            <person name="De Carvalho L.P.S."/>
            <person name="Shen B."/>
        </authorList>
    </citation>
    <scope>NUCLEOTIDE SEQUENCE [LARGE SCALE GENOMIC DNA]</scope>
    <source>
        <strain evidence="2 3">NPDC005137</strain>
    </source>
</reference>
<feature type="region of interest" description="Disordered" evidence="1">
    <location>
        <begin position="42"/>
        <end position="72"/>
    </location>
</feature>
<proteinExistence type="predicted"/>
<keyword evidence="3" id="KW-1185">Reference proteome</keyword>
<evidence type="ECO:0000313" key="3">
    <source>
        <dbReference type="Proteomes" id="UP001550044"/>
    </source>
</evidence>
<dbReference type="EMBL" id="JBEXIP010000038">
    <property type="protein sequence ID" value="MET8437452.1"/>
    <property type="molecule type" value="Genomic_DNA"/>
</dbReference>
<feature type="compositionally biased region" description="Low complexity" evidence="1">
    <location>
        <begin position="54"/>
        <end position="65"/>
    </location>
</feature>
<accession>A0ABV2UHX3</accession>
<comment type="caution">
    <text evidence="2">The sequence shown here is derived from an EMBL/GenBank/DDBJ whole genome shotgun (WGS) entry which is preliminary data.</text>
</comment>
<dbReference type="Proteomes" id="UP001550044">
    <property type="component" value="Unassembled WGS sequence"/>
</dbReference>
<dbReference type="RefSeq" id="WP_356712108.1">
    <property type="nucleotide sequence ID" value="NZ_JBEXIP010000038.1"/>
</dbReference>
<organism evidence="2 3">
    <name type="scientific">Streptomyces sp. 900116325</name>
    <dbReference type="NCBI Taxonomy" id="3154295"/>
    <lineage>
        <taxon>Bacteria</taxon>
        <taxon>Bacillati</taxon>
        <taxon>Actinomycetota</taxon>
        <taxon>Actinomycetes</taxon>
        <taxon>Kitasatosporales</taxon>
        <taxon>Streptomycetaceae</taxon>
        <taxon>Streptomyces</taxon>
    </lineage>
</organism>
<feature type="compositionally biased region" description="Basic and acidic residues" evidence="1">
    <location>
        <begin position="520"/>
        <end position="529"/>
    </location>
</feature>
<evidence type="ECO:0000313" key="2">
    <source>
        <dbReference type="EMBL" id="MET8437452.1"/>
    </source>
</evidence>
<sequence length="586" mass="65406">MTAESLFSHAGQVTGGAISRETLTRQQLLERERSRRMALISERARRGTAASESPPAAGRAGAMPPKSELPAGFDSEASWQEALRVAADIADAAREAGHPSDVLDRGRHELKADDLARAVVEAVRFLPLLEAVRLLAGAHQAQLAVLPDEQARRAQLLFEGLPNQDSRGHRSPEEQIESAVEQAWLLYADYERLRYSTIGTDEQRELLGYLPLPVLDDLIDAGRLTPRAVPDEGTRRLYLQARLSPSDVDREGLQELGWYDELARREFRTRLADGDLSVLEQETGLTRHQRELASALKEVSRTGRVAPDLADKRWLWRALERLAPQTPVNLRRDKSFAPWLLVRRVQRALRLAHQAHLRGEDQKYETMLRAAWNDAKALQGSWTLAGWEARNVIAYLFALHGDSGPRFEDALDALSPEPGSGLREDRLPGPARHRLETNRDVLRKLMRQRDRSHVLNPYLVLGVTDGAEDWKGRWRELRHTLDMDGETLVNEAKDAIESLERGHASVPSYAVLLMPEKWASPHDDAHDSSRGALPLPRQTAPATDDERQFARQQAAAAIVGTACDNVGLPPVGESAPERPFQESSSE</sequence>
<gene>
    <name evidence="2" type="ORF">ABZV61_32810</name>
</gene>
<evidence type="ECO:0000256" key="1">
    <source>
        <dbReference type="SAM" id="MobiDB-lite"/>
    </source>
</evidence>